<evidence type="ECO:0000313" key="1">
    <source>
        <dbReference type="EMBL" id="ACT67260.1"/>
    </source>
</evidence>
<gene>
    <name evidence="1" type="primary">kuz-RD</name>
</gene>
<name>C6SUU5_DROME</name>
<accession>C6SUU5</accession>
<organism evidence="1">
    <name type="scientific">Drosophila melanogaster</name>
    <name type="common">Fruit fly</name>
    <dbReference type="NCBI Taxonomy" id="7227"/>
    <lineage>
        <taxon>Eukaryota</taxon>
        <taxon>Metazoa</taxon>
        <taxon>Ecdysozoa</taxon>
        <taxon>Arthropoda</taxon>
        <taxon>Hexapoda</taxon>
        <taxon>Insecta</taxon>
        <taxon>Pterygota</taxon>
        <taxon>Neoptera</taxon>
        <taxon>Endopterygota</taxon>
        <taxon>Diptera</taxon>
        <taxon>Brachycera</taxon>
        <taxon>Muscomorpha</taxon>
        <taxon>Ephydroidea</taxon>
        <taxon>Drosophilidae</taxon>
        <taxon>Drosophila</taxon>
        <taxon>Sophophora</taxon>
    </lineage>
</organism>
<proteinExistence type="evidence at transcript level"/>
<reference evidence="1" key="1">
    <citation type="submission" date="2009-07" db="EMBL/GenBank/DDBJ databases">
        <authorList>
            <person name="Carlson J."/>
            <person name="Booth B."/>
            <person name="Frise E."/>
            <person name="Sandler J."/>
            <person name="Wan K."/>
            <person name="Yu C."/>
            <person name="Celniker S."/>
        </authorList>
    </citation>
    <scope>NUCLEOTIDE SEQUENCE</scope>
</reference>
<feature type="non-terminal residue" evidence="1">
    <location>
        <position position="1"/>
    </location>
</feature>
<protein>
    <submittedName>
        <fullName evidence="1">MIP12927p</fullName>
    </submittedName>
</protein>
<dbReference type="AlphaFoldDB" id="C6SUU5"/>
<sequence>KRVGRVTLCNGSRNAVGVGKSLDACSCVCMCACVRVCVCANVRAGERIKINIYRQVRLKKCALIKENAPNSGQLRIVAKQKIRPEFKNKQSS</sequence>
<dbReference type="EMBL" id="BT088937">
    <property type="protein sequence ID" value="ACT67260.1"/>
    <property type="molecule type" value="mRNA"/>
</dbReference>